<name>A0A0F8ZXM9_9ZZZZ</name>
<organism evidence="1">
    <name type="scientific">marine sediment metagenome</name>
    <dbReference type="NCBI Taxonomy" id="412755"/>
    <lineage>
        <taxon>unclassified sequences</taxon>
        <taxon>metagenomes</taxon>
        <taxon>ecological metagenomes</taxon>
    </lineage>
</organism>
<gene>
    <name evidence="1" type="ORF">LCGC14_2640090</name>
</gene>
<evidence type="ECO:0000313" key="1">
    <source>
        <dbReference type="EMBL" id="KKK98702.1"/>
    </source>
</evidence>
<accession>A0A0F8ZXM9</accession>
<proteinExistence type="predicted"/>
<dbReference type="AlphaFoldDB" id="A0A0F8ZXM9"/>
<dbReference type="EMBL" id="LAZR01045510">
    <property type="protein sequence ID" value="KKK98702.1"/>
    <property type="molecule type" value="Genomic_DNA"/>
</dbReference>
<protein>
    <submittedName>
        <fullName evidence="1">Uncharacterized protein</fullName>
    </submittedName>
</protein>
<sequence length="123" mass="14509">MVDKHNKSFFGQSTGMFLQSSSKTDPFLFLRFIKKKESGTWEKPSIGGGKTFKDFNTFIEFIAEELEIPFKKEEIKDFIGRYNSIDFNNDLEEKAIEIYKFICVFFDNLQIYLNREEKKNGTD</sequence>
<comment type="caution">
    <text evidence="1">The sequence shown here is derived from an EMBL/GenBank/DDBJ whole genome shotgun (WGS) entry which is preliminary data.</text>
</comment>
<reference evidence="1" key="1">
    <citation type="journal article" date="2015" name="Nature">
        <title>Complex archaea that bridge the gap between prokaryotes and eukaryotes.</title>
        <authorList>
            <person name="Spang A."/>
            <person name="Saw J.H."/>
            <person name="Jorgensen S.L."/>
            <person name="Zaremba-Niedzwiedzka K."/>
            <person name="Martijn J."/>
            <person name="Lind A.E."/>
            <person name="van Eijk R."/>
            <person name="Schleper C."/>
            <person name="Guy L."/>
            <person name="Ettema T.J."/>
        </authorList>
    </citation>
    <scope>NUCLEOTIDE SEQUENCE</scope>
</reference>